<keyword evidence="3" id="KW-1185">Reference proteome</keyword>
<comment type="caution">
    <text evidence="2">The sequence shown here is derived from an EMBL/GenBank/DDBJ whole genome shotgun (WGS) entry which is preliminary data.</text>
</comment>
<dbReference type="AlphaFoldDB" id="A0A9P0QPQ9"/>
<name>A0A9P0QPQ9_9ASCO</name>
<evidence type="ECO:0000313" key="3">
    <source>
        <dbReference type="Proteomes" id="UP000837801"/>
    </source>
</evidence>
<sequence length="125" mass="14814">MTEITEDDMKLEIHFCCCYALKGKIIASPSYCLYKSVPFYAYAATKICRGLVTMRFLFFFFFFNQYMRLKPCMHTLSSRNNLYFVMNAPFVCGFSKYLFISLYKYFLILIILMISSDTWPTPNSY</sequence>
<evidence type="ECO:0000256" key="1">
    <source>
        <dbReference type="SAM" id="Phobius"/>
    </source>
</evidence>
<keyword evidence="1" id="KW-0472">Membrane</keyword>
<proteinExistence type="predicted"/>
<reference evidence="2" key="1">
    <citation type="submission" date="2022-03" db="EMBL/GenBank/DDBJ databases">
        <authorList>
            <person name="Legras J.-L."/>
            <person name="Devillers H."/>
            <person name="Grondin C."/>
        </authorList>
    </citation>
    <scope>NUCLEOTIDE SEQUENCE</scope>
    <source>
        <strain evidence="2">CLIB 1423</strain>
    </source>
</reference>
<organism evidence="2 3">
    <name type="scientific">[Candida] railenensis</name>
    <dbReference type="NCBI Taxonomy" id="45579"/>
    <lineage>
        <taxon>Eukaryota</taxon>
        <taxon>Fungi</taxon>
        <taxon>Dikarya</taxon>
        <taxon>Ascomycota</taxon>
        <taxon>Saccharomycotina</taxon>
        <taxon>Pichiomycetes</taxon>
        <taxon>Debaryomycetaceae</taxon>
        <taxon>Kurtzmaniella</taxon>
    </lineage>
</organism>
<dbReference type="EMBL" id="CAKXYY010000007">
    <property type="protein sequence ID" value="CAH2352651.1"/>
    <property type="molecule type" value="Genomic_DNA"/>
</dbReference>
<accession>A0A9P0QPQ9</accession>
<keyword evidence="1" id="KW-1133">Transmembrane helix</keyword>
<evidence type="ECO:0000313" key="2">
    <source>
        <dbReference type="EMBL" id="CAH2352651.1"/>
    </source>
</evidence>
<protein>
    <submittedName>
        <fullName evidence="2">Uncharacterized protein</fullName>
    </submittedName>
</protein>
<gene>
    <name evidence="2" type="ORF">CLIB1423_07S04456</name>
</gene>
<keyword evidence="1" id="KW-0812">Transmembrane</keyword>
<feature type="transmembrane region" description="Helical" evidence="1">
    <location>
        <begin position="39"/>
        <end position="63"/>
    </location>
</feature>
<feature type="transmembrane region" description="Helical" evidence="1">
    <location>
        <begin position="84"/>
        <end position="114"/>
    </location>
</feature>
<dbReference type="Proteomes" id="UP000837801">
    <property type="component" value="Unassembled WGS sequence"/>
</dbReference>